<evidence type="ECO:0000256" key="8">
    <source>
        <dbReference type="ARBA" id="ARBA00023136"/>
    </source>
</evidence>
<evidence type="ECO:0000256" key="7">
    <source>
        <dbReference type="ARBA" id="ARBA00023040"/>
    </source>
</evidence>
<feature type="transmembrane region" description="Helical" evidence="14">
    <location>
        <begin position="492"/>
        <end position="513"/>
    </location>
</feature>
<feature type="transmembrane region" description="Helical" evidence="14">
    <location>
        <begin position="460"/>
        <end position="480"/>
    </location>
</feature>
<evidence type="ECO:0000256" key="1">
    <source>
        <dbReference type="ARBA" id="ARBA00004651"/>
    </source>
</evidence>
<evidence type="ECO:0000256" key="12">
    <source>
        <dbReference type="PROSITE-ProRule" id="PRU00124"/>
    </source>
</evidence>
<reference evidence="17" key="1">
    <citation type="submission" date="2025-08" db="UniProtKB">
        <authorList>
            <consortium name="RefSeq"/>
        </authorList>
    </citation>
    <scope>IDENTIFICATION</scope>
</reference>
<evidence type="ECO:0000256" key="4">
    <source>
        <dbReference type="ARBA" id="ARBA00022692"/>
    </source>
</evidence>
<dbReference type="GO" id="GO:0005886">
    <property type="term" value="C:plasma membrane"/>
    <property type="evidence" value="ECO:0007669"/>
    <property type="project" value="UniProtKB-SubCell"/>
</dbReference>
<dbReference type="CDD" id="cd00112">
    <property type="entry name" value="LDLa"/>
    <property type="match status" value="2"/>
</dbReference>
<keyword evidence="16" id="KW-1185">Reference proteome</keyword>
<dbReference type="InterPro" id="IPR002172">
    <property type="entry name" value="LDrepeatLR_classA_rpt"/>
</dbReference>
<dbReference type="PANTHER" id="PTHR24372">
    <property type="entry name" value="GLYCOPROTEIN HORMONE RECEPTOR"/>
    <property type="match status" value="1"/>
</dbReference>
<dbReference type="PROSITE" id="PS00237">
    <property type="entry name" value="G_PROTEIN_RECEP_F1_1"/>
    <property type="match status" value="1"/>
</dbReference>
<feature type="transmembrane region" description="Helical" evidence="14">
    <location>
        <begin position="551"/>
        <end position="571"/>
    </location>
</feature>
<keyword evidence="11 13" id="KW-0807">Transducer</keyword>
<evidence type="ECO:0000256" key="5">
    <source>
        <dbReference type="ARBA" id="ARBA00022737"/>
    </source>
</evidence>
<sequence>MLPALCKDASGTMLTFVNRGAISLITAGFVVCCFLTASSANVPCTSDSYHCMDGGGRCIRPSLVCDGAKDCAGGDDEFFCQTPDDGCSMGRTLCATDDACVNMTAVCDGTDDCPGHGDELGCGEPCPPQCLCGGYNLLCYGVPWDAASASWVSRDTVNLLAINLGEFHSNTSQAGTSRGGGASQSVKESIHLDFTEFKHLRILTLVSDKIGYLDEDSFPGLKHVHTLLLYSNDITTVQPRSFRDMSALQVLFLSQNTIADLPVEAFSGLSSLQQLHLNKNAVRRLPADAFLPLRSLDRLNLMDNEIDTIEYGAFRGLRNLKHLFLSRNNITELIPGVFEPLIQLKALHLDLNNLVFLRNGTFSGLSELEYLDLSENPIIAIEKGAFAGLSAAMNELYMVQMKTDIADLERGMFDGLESLYSFSADDHRLCCLLSASTECHTPPSPFATCEGLLRQTVLRAFIWILGLSAVVGNVFVIFWRHRQRHTEPHNRVQIFLILNLAVADLLMGIYMVMIGSADLHFGQDYFLHAVYWRSAPLCKLAGVISVASSEASMFIITVISVDRFLCIAFPFGNFRLRVRSARVTVVITWALSGFLSLLPNVIEKYVPGFYGLSDVCVGLPLATKSDYKASWLETDNLTFAFVFDEMDEKTPASYYAIFMFIVVSLICFVIILVCYVAIFVSVKRSSKGATRRRDRDEEIKMAVKMALIVGTDFACWMPIIIMGLLSQTGAVTIPVQTYAWTMVFILPINSSINPYLYTISTLMTQRYQLRKRSADVSQTAPLTTGGGNLSTQRSSVSAIPPTCVESTSQDIPMIVKT</sequence>
<feature type="domain" description="G-protein coupled receptors family 1 profile" evidence="15">
    <location>
        <begin position="472"/>
        <end position="757"/>
    </location>
</feature>
<dbReference type="KEGG" id="aplc:110981200"/>
<dbReference type="InterPro" id="IPR032675">
    <property type="entry name" value="LRR_dom_sf"/>
</dbReference>
<dbReference type="InterPro" id="IPR017452">
    <property type="entry name" value="GPCR_Rhodpsn_7TM"/>
</dbReference>
<dbReference type="SUPFAM" id="SSF52058">
    <property type="entry name" value="L domain-like"/>
    <property type="match status" value="1"/>
</dbReference>
<keyword evidence="2" id="KW-1003">Cell membrane</keyword>
<comment type="caution">
    <text evidence="12">Lacks conserved residue(s) required for the propagation of feature annotation.</text>
</comment>
<dbReference type="Gene3D" id="4.10.400.10">
    <property type="entry name" value="Low-density Lipoprotein Receptor"/>
    <property type="match status" value="2"/>
</dbReference>
<dbReference type="SUPFAM" id="SSF57424">
    <property type="entry name" value="LDL receptor-like module"/>
    <property type="match status" value="2"/>
</dbReference>
<dbReference type="InterPro" id="IPR003591">
    <property type="entry name" value="Leu-rich_rpt_typical-subtyp"/>
</dbReference>
<dbReference type="PROSITE" id="PS50068">
    <property type="entry name" value="LDLRA_2"/>
    <property type="match status" value="2"/>
</dbReference>
<dbReference type="PROSITE" id="PS01209">
    <property type="entry name" value="LDLRA_1"/>
    <property type="match status" value="1"/>
</dbReference>
<feature type="disulfide bond" evidence="12">
    <location>
        <begin position="107"/>
        <end position="122"/>
    </location>
</feature>
<protein>
    <submittedName>
        <fullName evidence="17">G-protein coupled receptor GRL101-like isoform X1</fullName>
    </submittedName>
</protein>
<keyword evidence="3" id="KW-0433">Leucine-rich repeat</keyword>
<dbReference type="Proteomes" id="UP000694845">
    <property type="component" value="Unplaced"/>
</dbReference>
<dbReference type="SMART" id="SM00192">
    <property type="entry name" value="LDLa"/>
    <property type="match status" value="2"/>
</dbReference>
<dbReference type="PROSITE" id="PS51450">
    <property type="entry name" value="LRR"/>
    <property type="match status" value="1"/>
</dbReference>
<evidence type="ECO:0000256" key="14">
    <source>
        <dbReference type="SAM" id="Phobius"/>
    </source>
</evidence>
<dbReference type="GO" id="GO:0009755">
    <property type="term" value="P:hormone-mediated signaling pathway"/>
    <property type="evidence" value="ECO:0007669"/>
    <property type="project" value="TreeGrafter"/>
</dbReference>
<keyword evidence="4 13" id="KW-0812">Transmembrane</keyword>
<keyword evidence="9 12" id="KW-1015">Disulfide bond</keyword>
<keyword evidence="8 14" id="KW-0472">Membrane</keyword>
<evidence type="ECO:0000256" key="2">
    <source>
        <dbReference type="ARBA" id="ARBA00022475"/>
    </source>
</evidence>
<proteinExistence type="inferred from homology"/>
<dbReference type="Pfam" id="PF00057">
    <property type="entry name" value="Ldl_recept_a"/>
    <property type="match status" value="1"/>
</dbReference>
<dbReference type="InterPro" id="IPR023415">
    <property type="entry name" value="LDLR_class-A_CS"/>
</dbReference>
<feature type="transmembrane region" description="Helical" evidence="14">
    <location>
        <begin position="583"/>
        <end position="602"/>
    </location>
</feature>
<dbReference type="GeneID" id="110981200"/>
<evidence type="ECO:0000256" key="13">
    <source>
        <dbReference type="RuleBase" id="RU000688"/>
    </source>
</evidence>
<feature type="disulfide bond" evidence="12">
    <location>
        <begin position="65"/>
        <end position="80"/>
    </location>
</feature>
<dbReference type="SUPFAM" id="SSF81321">
    <property type="entry name" value="Family A G protein-coupled receptor-like"/>
    <property type="match status" value="1"/>
</dbReference>
<dbReference type="OrthoDB" id="10035376at2759"/>
<dbReference type="AlphaFoldDB" id="A0A8B7YNL4"/>
<dbReference type="GO" id="GO:0008528">
    <property type="term" value="F:G protein-coupled peptide receptor activity"/>
    <property type="evidence" value="ECO:0007669"/>
    <property type="project" value="TreeGrafter"/>
</dbReference>
<dbReference type="FunFam" id="1.20.1070.10:FF:000343">
    <property type="entry name" value="Uncharacterized protein"/>
    <property type="match status" value="1"/>
</dbReference>
<evidence type="ECO:0000256" key="11">
    <source>
        <dbReference type="ARBA" id="ARBA00023224"/>
    </source>
</evidence>
<keyword evidence="7 13" id="KW-0297">G-protein coupled receptor</keyword>
<dbReference type="InterPro" id="IPR000276">
    <property type="entry name" value="GPCR_Rhodpsn"/>
</dbReference>
<evidence type="ECO:0000256" key="6">
    <source>
        <dbReference type="ARBA" id="ARBA00022989"/>
    </source>
</evidence>
<dbReference type="Pfam" id="PF00001">
    <property type="entry name" value="7tm_1"/>
    <property type="match status" value="1"/>
</dbReference>
<dbReference type="InterPro" id="IPR036055">
    <property type="entry name" value="LDL_receptor-like_sf"/>
</dbReference>
<feature type="transmembrane region" description="Helical" evidence="14">
    <location>
        <begin position="654"/>
        <end position="680"/>
    </location>
</feature>
<comment type="subcellular location">
    <subcellularLocation>
        <location evidence="1">Cell membrane</location>
        <topology evidence="1">Multi-pass membrane protein</topology>
    </subcellularLocation>
</comment>
<name>A0A8B7YNL4_ACAPL</name>
<dbReference type="RefSeq" id="XP_022094257.1">
    <property type="nucleotide sequence ID" value="XM_022238565.1"/>
</dbReference>
<evidence type="ECO:0000259" key="15">
    <source>
        <dbReference type="PROSITE" id="PS50262"/>
    </source>
</evidence>
<dbReference type="Pfam" id="PF13855">
    <property type="entry name" value="LRR_8"/>
    <property type="match status" value="2"/>
</dbReference>
<organism evidence="16 17">
    <name type="scientific">Acanthaster planci</name>
    <name type="common">Crown-of-thorns starfish</name>
    <dbReference type="NCBI Taxonomy" id="133434"/>
    <lineage>
        <taxon>Eukaryota</taxon>
        <taxon>Metazoa</taxon>
        <taxon>Echinodermata</taxon>
        <taxon>Eleutherozoa</taxon>
        <taxon>Asterozoa</taxon>
        <taxon>Asteroidea</taxon>
        <taxon>Valvatacea</taxon>
        <taxon>Valvatida</taxon>
        <taxon>Acanthasteridae</taxon>
        <taxon>Acanthaster</taxon>
    </lineage>
</organism>
<comment type="similarity">
    <text evidence="13">Belongs to the G-protein coupled receptor 1 family.</text>
</comment>
<evidence type="ECO:0000313" key="17">
    <source>
        <dbReference type="RefSeq" id="XP_022094257.1"/>
    </source>
</evidence>
<keyword evidence="6 14" id="KW-1133">Transmembrane helix</keyword>
<evidence type="ECO:0000256" key="9">
    <source>
        <dbReference type="ARBA" id="ARBA00023157"/>
    </source>
</evidence>
<dbReference type="GO" id="GO:0007189">
    <property type="term" value="P:adenylate cyclase-activating G protein-coupled receptor signaling pathway"/>
    <property type="evidence" value="ECO:0007669"/>
    <property type="project" value="TreeGrafter"/>
</dbReference>
<dbReference type="PRINTS" id="PR00237">
    <property type="entry name" value="GPCRRHODOPSN"/>
</dbReference>
<feature type="transmembrane region" description="Helical" evidence="14">
    <location>
        <begin position="737"/>
        <end position="757"/>
    </location>
</feature>
<dbReference type="Gene3D" id="1.20.1070.10">
    <property type="entry name" value="Rhodopsin 7-helix transmembrane proteins"/>
    <property type="match status" value="1"/>
</dbReference>
<dbReference type="SMART" id="SM00369">
    <property type="entry name" value="LRR_TYP"/>
    <property type="match status" value="7"/>
</dbReference>
<feature type="transmembrane region" description="Helical" evidence="14">
    <location>
        <begin position="701"/>
        <end position="725"/>
    </location>
</feature>
<dbReference type="Gene3D" id="3.80.10.10">
    <property type="entry name" value="Ribonuclease Inhibitor"/>
    <property type="match status" value="1"/>
</dbReference>
<keyword evidence="5" id="KW-0677">Repeat</keyword>
<keyword evidence="10 13" id="KW-0675">Receptor</keyword>
<dbReference type="InterPro" id="IPR001611">
    <property type="entry name" value="Leu-rich_rpt"/>
</dbReference>
<dbReference type="PROSITE" id="PS50262">
    <property type="entry name" value="G_PROTEIN_RECEP_F1_2"/>
    <property type="match status" value="1"/>
</dbReference>
<dbReference type="PANTHER" id="PTHR24372:SF77">
    <property type="entry name" value="G-PROTEIN COUPLED RECEPTORS FAMILY 1 PROFILE DOMAIN-CONTAINING PROTEIN"/>
    <property type="match status" value="1"/>
</dbReference>
<accession>A0A8B7YNL4</accession>
<evidence type="ECO:0000256" key="10">
    <source>
        <dbReference type="ARBA" id="ARBA00023170"/>
    </source>
</evidence>
<evidence type="ECO:0000313" key="16">
    <source>
        <dbReference type="Proteomes" id="UP000694845"/>
    </source>
</evidence>
<gene>
    <name evidence="17" type="primary">LOC110981200</name>
</gene>
<evidence type="ECO:0000256" key="3">
    <source>
        <dbReference type="ARBA" id="ARBA00022614"/>
    </source>
</evidence>